<accession>A0A656GLU2</accession>
<gene>
    <name evidence="1" type="ORF">PSYMO_37062</name>
</gene>
<dbReference type="Proteomes" id="UP000003465">
    <property type="component" value="Unassembled WGS sequence"/>
</dbReference>
<evidence type="ECO:0000313" key="2">
    <source>
        <dbReference type="Proteomes" id="UP000003465"/>
    </source>
</evidence>
<dbReference type="AlphaFoldDB" id="A0A656GLU2"/>
<comment type="caution">
    <text evidence="1">The sequence shown here is derived from an EMBL/GenBank/DDBJ whole genome shotgun (WGS) entry which is preliminary data.</text>
</comment>
<evidence type="ECO:0000313" key="1">
    <source>
        <dbReference type="EMBL" id="EGH26783.1"/>
    </source>
</evidence>
<name>A0A656GLU2_PSEA0</name>
<sequence length="39" mass="4314">MIVVSGDVQDEAVRRVMELGALAFGWVFDNSVDTFNPDI</sequence>
<organism evidence="1 2">
    <name type="scientific">Pseudomonas amygdali pv. mori str. 301020</name>
    <dbReference type="NCBI Taxonomy" id="629261"/>
    <lineage>
        <taxon>Bacteria</taxon>
        <taxon>Pseudomonadati</taxon>
        <taxon>Pseudomonadota</taxon>
        <taxon>Gammaproteobacteria</taxon>
        <taxon>Pseudomonadales</taxon>
        <taxon>Pseudomonadaceae</taxon>
        <taxon>Pseudomonas</taxon>
        <taxon>Pseudomonas amygdali</taxon>
    </lineage>
</organism>
<proteinExistence type="predicted"/>
<feature type="non-terminal residue" evidence="1">
    <location>
        <position position="39"/>
    </location>
</feature>
<dbReference type="EMBL" id="AEAG01002841">
    <property type="protein sequence ID" value="EGH26783.1"/>
    <property type="molecule type" value="Genomic_DNA"/>
</dbReference>
<protein>
    <submittedName>
        <fullName evidence="1">Uncharacterized protein</fullName>
    </submittedName>
</protein>
<reference evidence="1 2" key="1">
    <citation type="journal article" date="2011" name="PLoS Pathog.">
        <title>Dynamic evolution of pathogenicity revealed by sequencing and comparative genomics of 19 Pseudomonas syringae isolates.</title>
        <authorList>
            <person name="Baltrus D.A."/>
            <person name="Nishimura M.T."/>
            <person name="Romanchuk A."/>
            <person name="Chang J.H."/>
            <person name="Mukhtar M.S."/>
            <person name="Cherkis K."/>
            <person name="Roach J."/>
            <person name="Grant S.R."/>
            <person name="Jones C.D."/>
            <person name="Dangl J.L."/>
        </authorList>
    </citation>
    <scope>NUCLEOTIDE SEQUENCE [LARGE SCALE GENOMIC DNA]</scope>
    <source>
        <strain evidence="1 2">301020</strain>
    </source>
</reference>